<evidence type="ECO:0000313" key="5">
    <source>
        <dbReference type="EMBL" id="ORZ12389.1"/>
    </source>
</evidence>
<dbReference type="SMART" id="SM00398">
    <property type="entry name" value="HMG"/>
    <property type="match status" value="2"/>
</dbReference>
<feature type="DNA-binding region" description="HMG box" evidence="2">
    <location>
        <begin position="382"/>
        <end position="450"/>
    </location>
</feature>
<protein>
    <submittedName>
        <fullName evidence="5">High mobility group box domain-containing protein</fullName>
    </submittedName>
</protein>
<dbReference type="GO" id="GO:0003677">
    <property type="term" value="F:DNA binding"/>
    <property type="evidence" value="ECO:0007669"/>
    <property type="project" value="UniProtKB-UniRule"/>
</dbReference>
<feature type="region of interest" description="Disordered" evidence="3">
    <location>
        <begin position="141"/>
        <end position="172"/>
    </location>
</feature>
<feature type="compositionally biased region" description="Polar residues" evidence="3">
    <location>
        <begin position="343"/>
        <end position="352"/>
    </location>
</feature>
<comment type="caution">
    <text evidence="5">The sequence shown here is derived from an EMBL/GenBank/DDBJ whole genome shotgun (WGS) entry which is preliminary data.</text>
</comment>
<feature type="compositionally biased region" description="Low complexity" evidence="3">
    <location>
        <begin position="151"/>
        <end position="167"/>
    </location>
</feature>
<gene>
    <name evidence="5" type="ORF">BCR42DRAFT_420516</name>
</gene>
<organism evidence="5 6">
    <name type="scientific">Absidia repens</name>
    <dbReference type="NCBI Taxonomy" id="90262"/>
    <lineage>
        <taxon>Eukaryota</taxon>
        <taxon>Fungi</taxon>
        <taxon>Fungi incertae sedis</taxon>
        <taxon>Mucoromycota</taxon>
        <taxon>Mucoromycotina</taxon>
        <taxon>Mucoromycetes</taxon>
        <taxon>Mucorales</taxon>
        <taxon>Cunninghamellaceae</taxon>
        <taxon>Absidia</taxon>
    </lineage>
</organism>
<feature type="DNA-binding region" description="HMG box" evidence="2">
    <location>
        <begin position="215"/>
        <end position="283"/>
    </location>
</feature>
<dbReference type="Proteomes" id="UP000193560">
    <property type="component" value="Unassembled WGS sequence"/>
</dbReference>
<evidence type="ECO:0000256" key="1">
    <source>
        <dbReference type="ARBA" id="ARBA00023125"/>
    </source>
</evidence>
<dbReference type="InterPro" id="IPR050342">
    <property type="entry name" value="HMGB"/>
</dbReference>
<dbReference type="PANTHER" id="PTHR48112">
    <property type="entry name" value="HIGH MOBILITY GROUP PROTEIN DSP1"/>
    <property type="match status" value="1"/>
</dbReference>
<dbReference type="Pfam" id="PF00505">
    <property type="entry name" value="HMG_box"/>
    <property type="match status" value="2"/>
</dbReference>
<dbReference type="AlphaFoldDB" id="A0A1X2I9T8"/>
<sequence>MTLPNSTSLVDVTHIKQLHLPPIVIPQQQQPATMTDGFMLFCADQTSPSLPVKATSVLYERWNALPNESKRPYRREAIIVNAKLEEDYEPPQPLQPSMTPKQLVPPEAIRSAALEEKEEAALGQQQPFSSYPSFLSMKYRHEQRHTPHNDSPPQDNSSTSPSSSPSSILHHDFTNTSSMTISNLLPPPILEQQQDNNARYLSDEQRKGSITLERLKRPPNAYLLFNRDMRRKLLDLDPKMTVSEISKDIGDRWKYLPLDERQPYIDAAQALKQDHLRNHPGFIYTRRSKAELAEAKRLSKAGRKSSLSKQQQQQQQQLPSPSAVIQGRISLGDHRPIAASTMDAEQQQQQPPTAVAKKRGRQPQPQSQRRDPRGRKKKQDGPKHPMSGFLFFLGAVRPQVAQQFPGSTVGPISKEISARWKKMTPKEREPWLLKAEADKARYAQEMQLYMAANGMKQKQQAQDDQMTASVVQMVNGSSSSSII</sequence>
<dbReference type="EMBL" id="MCGE01000019">
    <property type="protein sequence ID" value="ORZ12389.1"/>
    <property type="molecule type" value="Genomic_DNA"/>
</dbReference>
<feature type="region of interest" description="Disordered" evidence="3">
    <location>
        <begin position="341"/>
        <end position="387"/>
    </location>
</feature>
<accession>A0A1X2I9T8</accession>
<dbReference type="InterPro" id="IPR036910">
    <property type="entry name" value="HMG_box_dom_sf"/>
</dbReference>
<reference evidence="5 6" key="1">
    <citation type="submission" date="2016-07" db="EMBL/GenBank/DDBJ databases">
        <title>Pervasive Adenine N6-methylation of Active Genes in Fungi.</title>
        <authorList>
            <consortium name="DOE Joint Genome Institute"/>
            <person name="Mondo S.J."/>
            <person name="Dannebaum R.O."/>
            <person name="Kuo R.C."/>
            <person name="Labutti K."/>
            <person name="Haridas S."/>
            <person name="Kuo A."/>
            <person name="Salamov A."/>
            <person name="Ahrendt S.R."/>
            <person name="Lipzen A."/>
            <person name="Sullivan W."/>
            <person name="Andreopoulos W.B."/>
            <person name="Clum A."/>
            <person name="Lindquist E."/>
            <person name="Daum C."/>
            <person name="Ramamoorthy G.K."/>
            <person name="Gryganskyi A."/>
            <person name="Culley D."/>
            <person name="Magnuson J.K."/>
            <person name="James T.Y."/>
            <person name="O'Malley M.A."/>
            <person name="Stajich J.E."/>
            <person name="Spatafora J.W."/>
            <person name="Visel A."/>
            <person name="Grigoriev I.V."/>
        </authorList>
    </citation>
    <scope>NUCLEOTIDE SEQUENCE [LARGE SCALE GENOMIC DNA]</scope>
    <source>
        <strain evidence="5 6">NRRL 1336</strain>
    </source>
</reference>
<dbReference type="Gene3D" id="1.10.30.10">
    <property type="entry name" value="High mobility group box domain"/>
    <property type="match status" value="2"/>
</dbReference>
<evidence type="ECO:0000313" key="6">
    <source>
        <dbReference type="Proteomes" id="UP000193560"/>
    </source>
</evidence>
<name>A0A1X2I9T8_9FUNG</name>
<feature type="region of interest" description="Disordered" evidence="3">
    <location>
        <begin position="294"/>
        <end position="323"/>
    </location>
</feature>
<feature type="domain" description="HMG box" evidence="4">
    <location>
        <begin position="215"/>
        <end position="283"/>
    </location>
</feature>
<dbReference type="PROSITE" id="PS50118">
    <property type="entry name" value="HMG_BOX_2"/>
    <property type="match status" value="2"/>
</dbReference>
<dbReference type="SUPFAM" id="SSF47095">
    <property type="entry name" value="HMG-box"/>
    <property type="match status" value="2"/>
</dbReference>
<dbReference type="PANTHER" id="PTHR48112:SF15">
    <property type="entry name" value="HMG BOX DOMAIN-CONTAINING PROTEIN"/>
    <property type="match status" value="1"/>
</dbReference>
<feature type="domain" description="HMG box" evidence="4">
    <location>
        <begin position="382"/>
        <end position="450"/>
    </location>
</feature>
<proteinExistence type="predicted"/>
<feature type="compositionally biased region" description="Low complexity" evidence="3">
    <location>
        <begin position="304"/>
        <end position="322"/>
    </location>
</feature>
<keyword evidence="2" id="KW-0539">Nucleus</keyword>
<keyword evidence="6" id="KW-1185">Reference proteome</keyword>
<dbReference type="InterPro" id="IPR009071">
    <property type="entry name" value="HMG_box_dom"/>
</dbReference>
<dbReference type="OrthoDB" id="1919336at2759"/>
<dbReference type="GO" id="GO:0005634">
    <property type="term" value="C:nucleus"/>
    <property type="evidence" value="ECO:0007669"/>
    <property type="project" value="UniProtKB-UniRule"/>
</dbReference>
<evidence type="ECO:0000259" key="4">
    <source>
        <dbReference type="PROSITE" id="PS50118"/>
    </source>
</evidence>
<dbReference type="STRING" id="90262.A0A1X2I9T8"/>
<evidence type="ECO:0000256" key="2">
    <source>
        <dbReference type="PROSITE-ProRule" id="PRU00267"/>
    </source>
</evidence>
<evidence type="ECO:0000256" key="3">
    <source>
        <dbReference type="SAM" id="MobiDB-lite"/>
    </source>
</evidence>
<keyword evidence="1 2" id="KW-0238">DNA-binding</keyword>